<keyword evidence="2" id="KW-0805">Transcription regulation</keyword>
<comment type="similarity">
    <text evidence="1">Belongs to the SorC transcriptional regulatory family.</text>
</comment>
<name>A0A644ZVF6_9ZZZZ</name>
<feature type="domain" description="Sugar-binding" evidence="5">
    <location>
        <begin position="1"/>
        <end position="163"/>
    </location>
</feature>
<keyword evidence="4" id="KW-0804">Transcription</keyword>
<comment type="caution">
    <text evidence="6">The sequence shown here is derived from an EMBL/GenBank/DDBJ whole genome shotgun (WGS) entry which is preliminary data.</text>
</comment>
<dbReference type="InterPro" id="IPR037171">
    <property type="entry name" value="NagB/RpiA_transferase-like"/>
</dbReference>
<dbReference type="GO" id="GO:0030246">
    <property type="term" value="F:carbohydrate binding"/>
    <property type="evidence" value="ECO:0007669"/>
    <property type="project" value="InterPro"/>
</dbReference>
<evidence type="ECO:0000256" key="4">
    <source>
        <dbReference type="ARBA" id="ARBA00023163"/>
    </source>
</evidence>
<proteinExistence type="inferred from homology"/>
<evidence type="ECO:0000256" key="2">
    <source>
        <dbReference type="ARBA" id="ARBA00023015"/>
    </source>
</evidence>
<sequence length="169" mass="18545">MAEKMHGNALFFNIPAFISDVKVRDFFGRDPQMKAIQELWNRLDMAIVGLGAFGGTPSFPVGEYSLEALDDLQRQKVVGDILGRFFNTEGFIGDVAPDDSLITRHMPNENEKIYVGIPVDSLRKTKQVVCICGGTLKIPGIRTAAALKLIDCLITDSQTAAELAESLEK</sequence>
<dbReference type="Pfam" id="PF04198">
    <property type="entry name" value="Sugar-bind"/>
    <property type="match status" value="1"/>
</dbReference>
<evidence type="ECO:0000259" key="5">
    <source>
        <dbReference type="Pfam" id="PF04198"/>
    </source>
</evidence>
<dbReference type="AlphaFoldDB" id="A0A644ZVF6"/>
<keyword evidence="3" id="KW-0238">DNA-binding</keyword>
<organism evidence="6">
    <name type="scientific">bioreactor metagenome</name>
    <dbReference type="NCBI Taxonomy" id="1076179"/>
    <lineage>
        <taxon>unclassified sequences</taxon>
        <taxon>metagenomes</taxon>
        <taxon>ecological metagenomes</taxon>
    </lineage>
</organism>
<dbReference type="EMBL" id="VSSQ01009794">
    <property type="protein sequence ID" value="MPM42623.1"/>
    <property type="molecule type" value="Genomic_DNA"/>
</dbReference>
<dbReference type="InterPro" id="IPR007324">
    <property type="entry name" value="Sugar-bd_dom_put"/>
</dbReference>
<dbReference type="Gene3D" id="3.40.50.1360">
    <property type="match status" value="1"/>
</dbReference>
<dbReference type="PANTHER" id="PTHR34294:SF1">
    <property type="entry name" value="TRANSCRIPTIONAL REGULATOR LSRR"/>
    <property type="match status" value="1"/>
</dbReference>
<evidence type="ECO:0000313" key="6">
    <source>
        <dbReference type="EMBL" id="MPM42623.1"/>
    </source>
</evidence>
<dbReference type="PANTHER" id="PTHR34294">
    <property type="entry name" value="TRANSCRIPTIONAL REGULATOR-RELATED"/>
    <property type="match status" value="1"/>
</dbReference>
<dbReference type="SUPFAM" id="SSF100950">
    <property type="entry name" value="NagB/RpiA/CoA transferase-like"/>
    <property type="match status" value="1"/>
</dbReference>
<dbReference type="GO" id="GO:0003677">
    <property type="term" value="F:DNA binding"/>
    <property type="evidence" value="ECO:0007669"/>
    <property type="project" value="UniProtKB-KW"/>
</dbReference>
<evidence type="ECO:0000256" key="3">
    <source>
        <dbReference type="ARBA" id="ARBA00023125"/>
    </source>
</evidence>
<evidence type="ECO:0000256" key="1">
    <source>
        <dbReference type="ARBA" id="ARBA00010466"/>
    </source>
</evidence>
<gene>
    <name evidence="6" type="primary">sorC_7</name>
    <name evidence="6" type="ORF">SDC9_89290</name>
</gene>
<accession>A0A644ZVF6</accession>
<protein>
    <submittedName>
        <fullName evidence="6">Sorbitol operon regulator</fullName>
    </submittedName>
</protein>
<reference evidence="6" key="1">
    <citation type="submission" date="2019-08" db="EMBL/GenBank/DDBJ databases">
        <authorList>
            <person name="Kucharzyk K."/>
            <person name="Murdoch R.W."/>
            <person name="Higgins S."/>
            <person name="Loffler F."/>
        </authorList>
    </citation>
    <scope>NUCLEOTIDE SEQUENCE</scope>
</reference>
<dbReference type="InterPro" id="IPR051054">
    <property type="entry name" value="SorC_transcr_regulators"/>
</dbReference>